<organism evidence="1 2">
    <name type="scientific">Gossypium tomentosum</name>
    <name type="common">Hawaiian cotton</name>
    <name type="synonym">Gossypium sandvicense</name>
    <dbReference type="NCBI Taxonomy" id="34277"/>
    <lineage>
        <taxon>Eukaryota</taxon>
        <taxon>Viridiplantae</taxon>
        <taxon>Streptophyta</taxon>
        <taxon>Embryophyta</taxon>
        <taxon>Tracheophyta</taxon>
        <taxon>Spermatophyta</taxon>
        <taxon>Magnoliopsida</taxon>
        <taxon>eudicotyledons</taxon>
        <taxon>Gunneridae</taxon>
        <taxon>Pentapetalae</taxon>
        <taxon>rosids</taxon>
        <taxon>malvids</taxon>
        <taxon>Malvales</taxon>
        <taxon>Malvaceae</taxon>
        <taxon>Malvoideae</taxon>
        <taxon>Gossypium</taxon>
    </lineage>
</organism>
<proteinExistence type="predicted"/>
<gene>
    <name evidence="1" type="ORF">ES332_A05G457800v1</name>
</gene>
<dbReference type="Proteomes" id="UP000322667">
    <property type="component" value="Chromosome A05"/>
</dbReference>
<sequence length="57" mass="6628">MSLVVSFLCLCVLAVPSFLSCTIWFRELHIIHRAQQNIRHYSLAPFSKTQVSYVLIF</sequence>
<keyword evidence="2" id="KW-1185">Reference proteome</keyword>
<accession>A0A5D2QSB1</accession>
<name>A0A5D2QSB1_GOSTO</name>
<evidence type="ECO:0000313" key="1">
    <source>
        <dbReference type="EMBL" id="TYI31541.1"/>
    </source>
</evidence>
<evidence type="ECO:0000313" key="2">
    <source>
        <dbReference type="Proteomes" id="UP000322667"/>
    </source>
</evidence>
<dbReference type="AlphaFoldDB" id="A0A5D2QSB1"/>
<reference evidence="1 2" key="1">
    <citation type="submission" date="2019-07" db="EMBL/GenBank/DDBJ databases">
        <title>WGS assembly of Gossypium tomentosum.</title>
        <authorList>
            <person name="Chen Z.J."/>
            <person name="Sreedasyam A."/>
            <person name="Ando A."/>
            <person name="Song Q."/>
            <person name="De L."/>
            <person name="Hulse-Kemp A."/>
            <person name="Ding M."/>
            <person name="Ye W."/>
            <person name="Kirkbride R."/>
            <person name="Jenkins J."/>
            <person name="Plott C."/>
            <person name="Lovell J."/>
            <person name="Lin Y.-M."/>
            <person name="Vaughn R."/>
            <person name="Liu B."/>
            <person name="Li W."/>
            <person name="Simpson S."/>
            <person name="Scheffler B."/>
            <person name="Saski C."/>
            <person name="Grover C."/>
            <person name="Hu G."/>
            <person name="Conover J."/>
            <person name="Carlson J."/>
            <person name="Shu S."/>
            <person name="Boston L."/>
            <person name="Williams M."/>
            <person name="Peterson D."/>
            <person name="Mcgee K."/>
            <person name="Jones D."/>
            <person name="Wendel J."/>
            <person name="Stelly D."/>
            <person name="Grimwood J."/>
            <person name="Schmutz J."/>
        </authorList>
    </citation>
    <scope>NUCLEOTIDE SEQUENCE [LARGE SCALE GENOMIC DNA]</scope>
    <source>
        <strain evidence="1">7179.01</strain>
    </source>
</reference>
<protein>
    <submittedName>
        <fullName evidence="1">Uncharacterized protein</fullName>
    </submittedName>
</protein>
<dbReference type="EMBL" id="CM017614">
    <property type="protein sequence ID" value="TYI31541.1"/>
    <property type="molecule type" value="Genomic_DNA"/>
</dbReference>